<dbReference type="InterPro" id="IPR050312">
    <property type="entry name" value="IolE/XylAMocC-like"/>
</dbReference>
<dbReference type="GO" id="GO:0016853">
    <property type="term" value="F:isomerase activity"/>
    <property type="evidence" value="ECO:0007669"/>
    <property type="project" value="UniProtKB-KW"/>
</dbReference>
<dbReference type="Gene3D" id="3.20.20.150">
    <property type="entry name" value="Divalent-metal-dependent TIM barrel enzymes"/>
    <property type="match status" value="1"/>
</dbReference>
<dbReference type="PANTHER" id="PTHR12110">
    <property type="entry name" value="HYDROXYPYRUVATE ISOMERASE"/>
    <property type="match status" value="1"/>
</dbReference>
<dbReference type="PANTHER" id="PTHR12110:SF41">
    <property type="entry name" value="INOSOSE DEHYDRATASE"/>
    <property type="match status" value="1"/>
</dbReference>
<accession>A0ABP8R3P7</accession>
<dbReference type="NCBIfam" id="TIGR01409">
    <property type="entry name" value="TAT_signal_seq"/>
    <property type="match status" value="1"/>
</dbReference>
<organism evidence="2 3">
    <name type="scientific">Sphingobacterium thermophilum</name>
    <dbReference type="NCBI Taxonomy" id="768534"/>
    <lineage>
        <taxon>Bacteria</taxon>
        <taxon>Pseudomonadati</taxon>
        <taxon>Bacteroidota</taxon>
        <taxon>Sphingobacteriia</taxon>
        <taxon>Sphingobacteriales</taxon>
        <taxon>Sphingobacteriaceae</taxon>
        <taxon>Sphingobacterium</taxon>
    </lineage>
</organism>
<evidence type="ECO:0000313" key="3">
    <source>
        <dbReference type="Proteomes" id="UP001500394"/>
    </source>
</evidence>
<sequence>MHTSRRAFIKQAGLGAVGALLSNSLLSACSGSKSIKGDNPLANIGLQLFTLRDLLFSDAKTTLETISKIGYSHIETFGLDLNSNSFWGLELLDLKKIMDDNNLKTYSGHYDMSKYLSKNHSDKESIEKYVEVAATLGQKYIIAPTNPMFDLNALTSDDYKYAAEQLNKAGEVAKKAGIKVGYHNHFWELRQFGNTTRGLDILLAFTEKDLVAFELDIFWLEKAGFSALTYFEKYPGRFELWHVKDMDRNFTKPIVGGDYDDMPLDSIFKEVRYTEVGTGTIDYLNITQEKTKAGLQYAFVEQDDIYVANKFESVKKSYDYVQKFLTK</sequence>
<keyword evidence="3" id="KW-1185">Reference proteome</keyword>
<dbReference type="EMBL" id="BAABGR010000015">
    <property type="protein sequence ID" value="GAA4516673.1"/>
    <property type="molecule type" value="Genomic_DNA"/>
</dbReference>
<dbReference type="InterPro" id="IPR013022">
    <property type="entry name" value="Xyl_isomerase-like_TIM-brl"/>
</dbReference>
<proteinExistence type="predicted"/>
<dbReference type="PROSITE" id="PS51318">
    <property type="entry name" value="TAT"/>
    <property type="match status" value="1"/>
</dbReference>
<gene>
    <name evidence="2" type="ORF">GCM10023173_16380</name>
</gene>
<evidence type="ECO:0000313" key="2">
    <source>
        <dbReference type="EMBL" id="GAA4516673.1"/>
    </source>
</evidence>
<keyword evidence="2" id="KW-0413">Isomerase</keyword>
<dbReference type="RefSeq" id="WP_345067244.1">
    <property type="nucleotide sequence ID" value="NZ_BAABGR010000015.1"/>
</dbReference>
<comment type="caution">
    <text evidence="2">The sequence shown here is derived from an EMBL/GenBank/DDBJ whole genome shotgun (WGS) entry which is preliminary data.</text>
</comment>
<dbReference type="Proteomes" id="UP001500394">
    <property type="component" value="Unassembled WGS sequence"/>
</dbReference>
<dbReference type="Pfam" id="PF01261">
    <property type="entry name" value="AP_endonuc_2"/>
    <property type="match status" value="1"/>
</dbReference>
<name>A0ABP8R3P7_9SPHI</name>
<dbReference type="PROSITE" id="PS51257">
    <property type="entry name" value="PROKAR_LIPOPROTEIN"/>
    <property type="match status" value="1"/>
</dbReference>
<dbReference type="InterPro" id="IPR019546">
    <property type="entry name" value="TAT_signal_bac_arc"/>
</dbReference>
<dbReference type="InterPro" id="IPR006311">
    <property type="entry name" value="TAT_signal"/>
</dbReference>
<dbReference type="SUPFAM" id="SSF51658">
    <property type="entry name" value="Xylose isomerase-like"/>
    <property type="match status" value="1"/>
</dbReference>
<feature type="domain" description="Xylose isomerase-like TIM barrel" evidence="1">
    <location>
        <begin position="64"/>
        <end position="279"/>
    </location>
</feature>
<dbReference type="InterPro" id="IPR036237">
    <property type="entry name" value="Xyl_isomerase-like_sf"/>
</dbReference>
<reference evidence="3" key="1">
    <citation type="journal article" date="2019" name="Int. J. Syst. Evol. Microbiol.">
        <title>The Global Catalogue of Microorganisms (GCM) 10K type strain sequencing project: providing services to taxonomists for standard genome sequencing and annotation.</title>
        <authorList>
            <consortium name="The Broad Institute Genomics Platform"/>
            <consortium name="The Broad Institute Genome Sequencing Center for Infectious Disease"/>
            <person name="Wu L."/>
            <person name="Ma J."/>
        </authorList>
    </citation>
    <scope>NUCLEOTIDE SEQUENCE [LARGE SCALE GENOMIC DNA]</scope>
    <source>
        <strain evidence="3">JCM 17858</strain>
    </source>
</reference>
<protein>
    <submittedName>
        <fullName evidence="2">Sugar phosphate isomerase/epimerase</fullName>
    </submittedName>
</protein>
<evidence type="ECO:0000259" key="1">
    <source>
        <dbReference type="Pfam" id="PF01261"/>
    </source>
</evidence>